<evidence type="ECO:0000256" key="1">
    <source>
        <dbReference type="SAM" id="Phobius"/>
    </source>
</evidence>
<dbReference type="RefSeq" id="WP_145283383.1">
    <property type="nucleotide sequence ID" value="NZ_CP036318.1"/>
</dbReference>
<dbReference type="EMBL" id="CP036318">
    <property type="protein sequence ID" value="QDV55529.1"/>
    <property type="molecule type" value="Genomic_DNA"/>
</dbReference>
<feature type="transmembrane region" description="Helical" evidence="1">
    <location>
        <begin position="21"/>
        <end position="41"/>
    </location>
</feature>
<feature type="domain" description="LssY-like C-terminal" evidence="2">
    <location>
        <begin position="55"/>
        <end position="234"/>
    </location>
</feature>
<accession>A0A518IR18</accession>
<dbReference type="Proteomes" id="UP000316770">
    <property type="component" value="Chromosome"/>
</dbReference>
<keyword evidence="1" id="KW-0472">Membrane</keyword>
<sequence length="245" mass="27381">MDTEPDPTPRQRTRKSQFIRVVAVILLLWIVVAYAVAPWVWEAFTESDPMDGESQRITRTSDGHPGDPLNVALFGSEVEMQEIMRAADWYSAAALGLKSDLKIAADTVFSRPDDAAPVSSLYLFGRKEDLAFEQPVGDNPRHRHHVRFWKTEDVNAAGQPKWIGSAVYDERVGLSHTTGQITHVTAPNIDAERDYLFQCLEQTGQLAEHSVEADYHQRREGTNGGGDPWYTDGSLYIGVIRAESP</sequence>
<dbReference type="Pfam" id="PF14067">
    <property type="entry name" value="LssY_C"/>
    <property type="match status" value="1"/>
</dbReference>
<proteinExistence type="predicted"/>
<name>A0A518IR18_9BACT</name>
<evidence type="ECO:0000259" key="2">
    <source>
        <dbReference type="Pfam" id="PF14067"/>
    </source>
</evidence>
<keyword evidence="1" id="KW-1133">Transmembrane helix</keyword>
<keyword evidence="4" id="KW-1185">Reference proteome</keyword>
<organism evidence="3 4">
    <name type="scientific">Rosistilla oblonga</name>
    <dbReference type="NCBI Taxonomy" id="2527990"/>
    <lineage>
        <taxon>Bacteria</taxon>
        <taxon>Pseudomonadati</taxon>
        <taxon>Planctomycetota</taxon>
        <taxon>Planctomycetia</taxon>
        <taxon>Pirellulales</taxon>
        <taxon>Pirellulaceae</taxon>
        <taxon>Rosistilla</taxon>
    </lineage>
</organism>
<dbReference type="InterPro" id="IPR025902">
    <property type="entry name" value="LssY-like-C_dom"/>
</dbReference>
<evidence type="ECO:0000313" key="4">
    <source>
        <dbReference type="Proteomes" id="UP000316770"/>
    </source>
</evidence>
<protein>
    <recommendedName>
        <fullName evidence="2">LssY-like C-terminal domain-containing protein</fullName>
    </recommendedName>
</protein>
<dbReference type="AlphaFoldDB" id="A0A518IR18"/>
<gene>
    <name evidence="3" type="ORF">Mal33_15060</name>
</gene>
<evidence type="ECO:0000313" key="3">
    <source>
        <dbReference type="EMBL" id="QDV55529.1"/>
    </source>
</evidence>
<keyword evidence="1" id="KW-0812">Transmembrane</keyword>
<reference evidence="3 4" key="1">
    <citation type="submission" date="2019-02" db="EMBL/GenBank/DDBJ databases">
        <title>Deep-cultivation of Planctomycetes and their phenomic and genomic characterization uncovers novel biology.</title>
        <authorList>
            <person name="Wiegand S."/>
            <person name="Jogler M."/>
            <person name="Boedeker C."/>
            <person name="Pinto D."/>
            <person name="Vollmers J."/>
            <person name="Rivas-Marin E."/>
            <person name="Kohn T."/>
            <person name="Peeters S.H."/>
            <person name="Heuer A."/>
            <person name="Rast P."/>
            <person name="Oberbeckmann S."/>
            <person name="Bunk B."/>
            <person name="Jeske O."/>
            <person name="Meyerdierks A."/>
            <person name="Storesund J.E."/>
            <person name="Kallscheuer N."/>
            <person name="Luecker S."/>
            <person name="Lage O.M."/>
            <person name="Pohl T."/>
            <person name="Merkel B.J."/>
            <person name="Hornburger P."/>
            <person name="Mueller R.-W."/>
            <person name="Bruemmer F."/>
            <person name="Labrenz M."/>
            <person name="Spormann A.M."/>
            <person name="Op den Camp H."/>
            <person name="Overmann J."/>
            <person name="Amann R."/>
            <person name="Jetten M.S.M."/>
            <person name="Mascher T."/>
            <person name="Medema M.H."/>
            <person name="Devos D.P."/>
            <person name="Kaster A.-K."/>
            <person name="Ovreas L."/>
            <person name="Rohde M."/>
            <person name="Galperin M.Y."/>
            <person name="Jogler C."/>
        </authorList>
    </citation>
    <scope>NUCLEOTIDE SEQUENCE [LARGE SCALE GENOMIC DNA]</scope>
    <source>
        <strain evidence="3 4">Mal33</strain>
    </source>
</reference>